<evidence type="ECO:0000313" key="1">
    <source>
        <dbReference type="EMBL" id="CAG8835653.1"/>
    </source>
</evidence>
<proteinExistence type="predicted"/>
<dbReference type="EMBL" id="CAJVQB010051903">
    <property type="protein sequence ID" value="CAG8835653.1"/>
    <property type="molecule type" value="Genomic_DNA"/>
</dbReference>
<protein>
    <submittedName>
        <fullName evidence="1">42032_t:CDS:1</fullName>
    </submittedName>
</protein>
<feature type="non-terminal residue" evidence="1">
    <location>
        <position position="1"/>
    </location>
</feature>
<feature type="non-terminal residue" evidence="1">
    <location>
        <position position="43"/>
    </location>
</feature>
<accession>A0ABN7WM47</accession>
<evidence type="ECO:0000313" key="2">
    <source>
        <dbReference type="Proteomes" id="UP000789901"/>
    </source>
</evidence>
<comment type="caution">
    <text evidence="1">The sequence shown here is derived from an EMBL/GenBank/DDBJ whole genome shotgun (WGS) entry which is preliminary data.</text>
</comment>
<dbReference type="Proteomes" id="UP000789901">
    <property type="component" value="Unassembled WGS sequence"/>
</dbReference>
<gene>
    <name evidence="1" type="ORF">GMARGA_LOCUS32679</name>
</gene>
<organism evidence="1 2">
    <name type="scientific">Gigaspora margarita</name>
    <dbReference type="NCBI Taxonomy" id="4874"/>
    <lineage>
        <taxon>Eukaryota</taxon>
        <taxon>Fungi</taxon>
        <taxon>Fungi incertae sedis</taxon>
        <taxon>Mucoromycota</taxon>
        <taxon>Glomeromycotina</taxon>
        <taxon>Glomeromycetes</taxon>
        <taxon>Diversisporales</taxon>
        <taxon>Gigasporaceae</taxon>
        <taxon>Gigaspora</taxon>
    </lineage>
</organism>
<reference evidence="1 2" key="1">
    <citation type="submission" date="2021-06" db="EMBL/GenBank/DDBJ databases">
        <authorList>
            <person name="Kallberg Y."/>
            <person name="Tangrot J."/>
            <person name="Rosling A."/>
        </authorList>
    </citation>
    <scope>NUCLEOTIDE SEQUENCE [LARGE SCALE GENOMIC DNA]</scope>
    <source>
        <strain evidence="1 2">120-4 pot B 10/14</strain>
    </source>
</reference>
<name>A0ABN7WM47_GIGMA</name>
<keyword evidence="2" id="KW-1185">Reference proteome</keyword>
<sequence length="43" mass="4952">LLKNFFALYEEAEETFDTYLDLTELANNNGNETNSSSNYKLQS</sequence>